<dbReference type="PROSITE" id="PS00028">
    <property type="entry name" value="ZINC_FINGER_C2H2_1"/>
    <property type="match status" value="2"/>
</dbReference>
<keyword evidence="4" id="KW-0862">Zinc</keyword>
<evidence type="ECO:0000259" key="7">
    <source>
        <dbReference type="PROSITE" id="PS50157"/>
    </source>
</evidence>
<feature type="domain" description="C2H2-type" evidence="7">
    <location>
        <begin position="188"/>
        <end position="215"/>
    </location>
</feature>
<dbReference type="PANTHER" id="PTHR24377">
    <property type="entry name" value="IP01015P-RELATED"/>
    <property type="match status" value="1"/>
</dbReference>
<proteinExistence type="predicted"/>
<evidence type="ECO:0000256" key="2">
    <source>
        <dbReference type="ARBA" id="ARBA00022737"/>
    </source>
</evidence>
<sequence length="282" mass="30744">MSAGIGSGPLPSYMEPYEGDVEAHEGAEHQIFQTGTLQNRRGAVGSHLGSHSRTDIDVSGELSCLLINEEGYLQDPSSRLTFRGQERLQNQAGGRGGRRHPCNQCSLSFLDSASLKACNFKVHQRIHSGQGLHLCSHCGKGFPSFSDLKTHKCGQTGDKPYCCTCGKCFPHPSNLKAHLQTHTGERPFCCSLCGRSFTKLSNLKAHRRVHTGERPYCCVACGKRFTQKSPTQPMALTLGGNLGVQCLAQGHFDTWTAGTEIQTSDPPVGRQLLYPLNHSHLL</sequence>
<evidence type="ECO:0000256" key="3">
    <source>
        <dbReference type="ARBA" id="ARBA00022771"/>
    </source>
</evidence>
<dbReference type="Pfam" id="PF00096">
    <property type="entry name" value="zf-C2H2"/>
    <property type="match status" value="2"/>
</dbReference>
<dbReference type="InterPro" id="IPR013087">
    <property type="entry name" value="Znf_C2H2_type"/>
</dbReference>
<keyword evidence="3 6" id="KW-0863">Zinc-finger</keyword>
<dbReference type="InterPro" id="IPR036236">
    <property type="entry name" value="Znf_C2H2_sf"/>
</dbReference>
<evidence type="ECO:0000313" key="9">
    <source>
        <dbReference type="Proteomes" id="UP000261600"/>
    </source>
</evidence>
<keyword evidence="9" id="KW-1185">Reference proteome</keyword>
<dbReference type="Gene3D" id="3.30.160.60">
    <property type="entry name" value="Classic Zinc Finger"/>
    <property type="match status" value="4"/>
</dbReference>
<dbReference type="FunFam" id="3.30.160.60:FF:001155">
    <property type="entry name" value="Zinc finger 30C"/>
    <property type="match status" value="1"/>
</dbReference>
<dbReference type="Ensembl" id="ENSMALT00000001059.1">
    <property type="protein sequence ID" value="ENSMALP00000001018.1"/>
    <property type="gene ID" value="ENSMALG00000000783.1"/>
</dbReference>
<keyword evidence="2" id="KW-0677">Repeat</keyword>
<organism evidence="8 9">
    <name type="scientific">Monopterus albus</name>
    <name type="common">Swamp eel</name>
    <dbReference type="NCBI Taxonomy" id="43700"/>
    <lineage>
        <taxon>Eukaryota</taxon>
        <taxon>Metazoa</taxon>
        <taxon>Chordata</taxon>
        <taxon>Craniata</taxon>
        <taxon>Vertebrata</taxon>
        <taxon>Euteleostomi</taxon>
        <taxon>Actinopterygii</taxon>
        <taxon>Neopterygii</taxon>
        <taxon>Teleostei</taxon>
        <taxon>Neoteleostei</taxon>
        <taxon>Acanthomorphata</taxon>
        <taxon>Anabantaria</taxon>
        <taxon>Synbranchiformes</taxon>
        <taxon>Synbranchidae</taxon>
        <taxon>Monopterus</taxon>
    </lineage>
</organism>
<keyword evidence="1" id="KW-0479">Metal-binding</keyword>
<dbReference type="FunFam" id="3.30.160.60:FF:000100">
    <property type="entry name" value="Zinc finger 45-like"/>
    <property type="match status" value="1"/>
</dbReference>
<name>A0A3Q3IBH2_MONAL</name>
<evidence type="ECO:0000256" key="1">
    <source>
        <dbReference type="ARBA" id="ARBA00022723"/>
    </source>
</evidence>
<dbReference type="InterPro" id="IPR050826">
    <property type="entry name" value="Krueppel_C2H2_ZnFinger"/>
</dbReference>
<evidence type="ECO:0000256" key="6">
    <source>
        <dbReference type="PROSITE-ProRule" id="PRU00042"/>
    </source>
</evidence>
<dbReference type="SMART" id="SM00355">
    <property type="entry name" value="ZnF_C2H2"/>
    <property type="match status" value="4"/>
</dbReference>
<dbReference type="SUPFAM" id="SSF57667">
    <property type="entry name" value="beta-beta-alpha zinc fingers"/>
    <property type="match status" value="2"/>
</dbReference>
<dbReference type="AntiFam" id="ANF00012">
    <property type="entry name" value="tRNA translation"/>
</dbReference>
<dbReference type="AlphaFoldDB" id="A0A3Q3IBH2"/>
<dbReference type="GO" id="GO:0008270">
    <property type="term" value="F:zinc ion binding"/>
    <property type="evidence" value="ECO:0007669"/>
    <property type="project" value="UniProtKB-KW"/>
</dbReference>
<reference evidence="8" key="1">
    <citation type="submission" date="2025-08" db="UniProtKB">
        <authorList>
            <consortium name="Ensembl"/>
        </authorList>
    </citation>
    <scope>IDENTIFICATION</scope>
</reference>
<evidence type="ECO:0000256" key="4">
    <source>
        <dbReference type="ARBA" id="ARBA00022833"/>
    </source>
</evidence>
<protein>
    <recommendedName>
        <fullName evidence="7">C2H2-type domain-containing protein</fullName>
    </recommendedName>
</protein>
<evidence type="ECO:0000313" key="8">
    <source>
        <dbReference type="Ensembl" id="ENSMALP00000001018.1"/>
    </source>
</evidence>
<reference evidence="8" key="2">
    <citation type="submission" date="2025-09" db="UniProtKB">
        <authorList>
            <consortium name="Ensembl"/>
        </authorList>
    </citation>
    <scope>IDENTIFICATION</scope>
</reference>
<dbReference type="Proteomes" id="UP000261600">
    <property type="component" value="Unplaced"/>
</dbReference>
<keyword evidence="5" id="KW-0539">Nucleus</keyword>
<feature type="domain" description="C2H2-type" evidence="7">
    <location>
        <begin position="160"/>
        <end position="187"/>
    </location>
</feature>
<feature type="domain" description="C2H2-type" evidence="7">
    <location>
        <begin position="133"/>
        <end position="160"/>
    </location>
</feature>
<dbReference type="PROSITE" id="PS50157">
    <property type="entry name" value="ZINC_FINGER_C2H2_2"/>
    <property type="match status" value="3"/>
</dbReference>
<accession>A0A3Q3IBH2</accession>
<evidence type="ECO:0000256" key="5">
    <source>
        <dbReference type="ARBA" id="ARBA00023242"/>
    </source>
</evidence>